<dbReference type="InterPro" id="IPR036942">
    <property type="entry name" value="Beta-barrel_TonB_sf"/>
</dbReference>
<keyword evidence="5" id="KW-0472">Membrane</keyword>
<dbReference type="Gene3D" id="2.40.170.20">
    <property type="entry name" value="TonB-dependent receptor, beta-barrel domain"/>
    <property type="match status" value="1"/>
</dbReference>
<organism evidence="9 10">
    <name type="scientific">Polaribacter filamentus</name>
    <dbReference type="NCBI Taxonomy" id="53483"/>
    <lineage>
        <taxon>Bacteria</taxon>
        <taxon>Pseudomonadati</taxon>
        <taxon>Bacteroidota</taxon>
        <taxon>Flavobacteriia</taxon>
        <taxon>Flavobacteriales</taxon>
        <taxon>Flavobacteriaceae</taxon>
    </lineage>
</organism>
<evidence type="ECO:0000313" key="9">
    <source>
        <dbReference type="EMBL" id="PQB08442.1"/>
    </source>
</evidence>
<keyword evidence="3" id="KW-1134">Transmembrane beta strand</keyword>
<sequence length="1101" mass="121443">MTAKFNNEKITKFLLTFVAILFASVSIAQITSSSMNGRVTDDAGPIMGASVLATHTPSGTTYGTTTNMEGRYNLPGMRVGGPYSIKVSYLGYGENVTFNIMINLGASYVHNIVLTEENVSLDEILISSKRSKFSADKTGATTNISNADLAIMPTVSRSITDIARLSPYANGMSIAGGDGRSTNFTVDGANFNNNFGLSSSLPGGGSPISIDAIEEIQVVIAPFDVRQTNFIGGGINAITKSGTNKFKGSAYTYFNNQDMRGNRVGDVDFGVRPEESSTTYGMTFGGPIIKDKLFFFVNLEAIDKPGQVVLWRASEDGVANLDLLQSRASTADMDRVRNHLKDNYGYETGSYSDFPGDETNRKLLVRLDWNINDAHKLSMRYNYTKNQGWNPTNGNSTDAGVRNRNMNRISENSMAFSNSIYSTDNIVNTVSFDLNSRFSDKLSNQFLATYSQIKDARGSESSPFPFIDIMNGVTPAGGQIVEPYISAGYELFTWNNAVNNNTLTVFNNLTYYADNHKIVAGVSFERQFANNSYMRNGRGYYRYASIDDFLNQAAPRDFALTYGYDGEVNPTAEVAFNQLGIYAQDDWDINKNFKLSYGIRADYLRYDDNILTNNSILDLDFGGTSIDTGVWPEANVLFSPRVGFAWDINGDKTMKLRGGTGVFTGRLPLVFFTNMPTNSGMVQGSYAAVTRYNADGSVRSADPALAGLAGPIITNTDEMIQRLGLPNTITPEDGVLPRDINSVDPNFKMPQVWKTSLALDYEVPVDFPLFVTVEGIATRNINGVMLKNLNLEQPDATWERFSGPDNRYIYPSSADIEYTSRDAFALSNNSEGWGAIGNITVNAEPIKDLKLMAAYTYTESQELSGMPGSSARSAYNGLISINGPHLPNLERSQFVVPSKVIASASYKIPWATDKFKSSTLVNVFYSGSNAYTYGYTYSNDMNNDGIFTDLIYIPSGRGDINFISQADEDAFFNFMEQDSYLKANKGSYAGANAAVAPWVHNFDLRILREYYIKVGETNNTLQFSFDIMNVGNLLNSTWGVTQSNRVSNNGQILKYEGVDTTNNEPTFSFTKIGGEYINETFDYDFNFNQAWRLQVGVKYSF</sequence>
<gene>
    <name evidence="9" type="ORF">BST83_15905</name>
</gene>
<evidence type="ECO:0000256" key="4">
    <source>
        <dbReference type="ARBA" id="ARBA00022692"/>
    </source>
</evidence>
<comment type="subcellular location">
    <subcellularLocation>
        <location evidence="1">Cell outer membrane</location>
        <topology evidence="1">Multi-pass membrane protein</topology>
    </subcellularLocation>
</comment>
<dbReference type="InterPro" id="IPR039426">
    <property type="entry name" value="TonB-dep_rcpt-like"/>
</dbReference>
<feature type="chain" id="PRO_5015603381" evidence="7">
    <location>
        <begin position="29"/>
        <end position="1101"/>
    </location>
</feature>
<dbReference type="OrthoDB" id="9768147at2"/>
<evidence type="ECO:0000313" key="10">
    <source>
        <dbReference type="Proteomes" id="UP000239522"/>
    </source>
</evidence>
<reference evidence="9 10" key="1">
    <citation type="submission" date="2016-11" db="EMBL/GenBank/DDBJ databases">
        <title>Trade-off between light-utilization and light-protection in marine flavobacteria.</title>
        <authorList>
            <person name="Kumagai Y."/>
        </authorList>
    </citation>
    <scope>NUCLEOTIDE SEQUENCE [LARGE SCALE GENOMIC DNA]</scope>
    <source>
        <strain evidence="9 10">ATCC 700397</strain>
    </source>
</reference>
<name>A0A2S7L0J6_9FLAO</name>
<dbReference type="GO" id="GO:0044718">
    <property type="term" value="P:siderophore transmembrane transport"/>
    <property type="evidence" value="ECO:0007669"/>
    <property type="project" value="TreeGrafter"/>
</dbReference>
<evidence type="ECO:0000259" key="8">
    <source>
        <dbReference type="Pfam" id="PF25183"/>
    </source>
</evidence>
<dbReference type="Pfam" id="PF13620">
    <property type="entry name" value="CarboxypepD_reg"/>
    <property type="match status" value="1"/>
</dbReference>
<dbReference type="Proteomes" id="UP000239522">
    <property type="component" value="Unassembled WGS sequence"/>
</dbReference>
<protein>
    <submittedName>
        <fullName evidence="9">TonB-dependent receptor</fullName>
    </submittedName>
</protein>
<comment type="caution">
    <text evidence="9">The sequence shown here is derived from an EMBL/GenBank/DDBJ whole genome shotgun (WGS) entry which is preliminary data.</text>
</comment>
<keyword evidence="10" id="KW-1185">Reference proteome</keyword>
<feature type="domain" description="TonB-dependent transporter Oar-like beta-barrel" evidence="8">
    <location>
        <begin position="238"/>
        <end position="303"/>
    </location>
</feature>
<evidence type="ECO:0000256" key="3">
    <source>
        <dbReference type="ARBA" id="ARBA00022452"/>
    </source>
</evidence>
<feature type="domain" description="TonB-dependent transporter Oar-like beta-barrel" evidence="8">
    <location>
        <begin position="350"/>
        <end position="1052"/>
    </location>
</feature>
<evidence type="ECO:0000256" key="6">
    <source>
        <dbReference type="ARBA" id="ARBA00023237"/>
    </source>
</evidence>
<dbReference type="PANTHER" id="PTHR30069">
    <property type="entry name" value="TONB-DEPENDENT OUTER MEMBRANE RECEPTOR"/>
    <property type="match status" value="1"/>
</dbReference>
<dbReference type="InterPro" id="IPR057601">
    <property type="entry name" value="Oar-like_b-barrel"/>
</dbReference>
<keyword evidence="7" id="KW-0732">Signal</keyword>
<dbReference type="PANTHER" id="PTHR30069:SF46">
    <property type="entry name" value="OAR PROTEIN"/>
    <property type="match status" value="1"/>
</dbReference>
<proteinExistence type="predicted"/>
<evidence type="ECO:0000256" key="7">
    <source>
        <dbReference type="SAM" id="SignalP"/>
    </source>
</evidence>
<dbReference type="SUPFAM" id="SSF56935">
    <property type="entry name" value="Porins"/>
    <property type="match status" value="1"/>
</dbReference>
<dbReference type="Gene3D" id="2.60.40.1120">
    <property type="entry name" value="Carboxypeptidase-like, regulatory domain"/>
    <property type="match status" value="1"/>
</dbReference>
<dbReference type="EMBL" id="MQUA01000013">
    <property type="protein sequence ID" value="PQB08442.1"/>
    <property type="molecule type" value="Genomic_DNA"/>
</dbReference>
<keyword evidence="9" id="KW-0675">Receptor</keyword>
<dbReference type="Pfam" id="PF25183">
    <property type="entry name" value="OMP_b-brl_4"/>
    <property type="match status" value="2"/>
</dbReference>
<dbReference type="GO" id="GO:0015344">
    <property type="term" value="F:siderophore uptake transmembrane transporter activity"/>
    <property type="evidence" value="ECO:0007669"/>
    <property type="project" value="TreeGrafter"/>
</dbReference>
<evidence type="ECO:0000256" key="5">
    <source>
        <dbReference type="ARBA" id="ARBA00023136"/>
    </source>
</evidence>
<feature type="signal peptide" evidence="7">
    <location>
        <begin position="1"/>
        <end position="28"/>
    </location>
</feature>
<keyword evidence="4" id="KW-0812">Transmembrane</keyword>
<evidence type="ECO:0000256" key="2">
    <source>
        <dbReference type="ARBA" id="ARBA00022448"/>
    </source>
</evidence>
<evidence type="ECO:0000256" key="1">
    <source>
        <dbReference type="ARBA" id="ARBA00004571"/>
    </source>
</evidence>
<dbReference type="SUPFAM" id="SSF49464">
    <property type="entry name" value="Carboxypeptidase regulatory domain-like"/>
    <property type="match status" value="1"/>
</dbReference>
<dbReference type="GO" id="GO:0009279">
    <property type="term" value="C:cell outer membrane"/>
    <property type="evidence" value="ECO:0007669"/>
    <property type="project" value="UniProtKB-SubCell"/>
</dbReference>
<dbReference type="InterPro" id="IPR008969">
    <property type="entry name" value="CarboxyPept-like_regulatory"/>
</dbReference>
<accession>A0A2S7L0J6</accession>
<keyword evidence="2" id="KW-0813">Transport</keyword>
<dbReference type="AlphaFoldDB" id="A0A2S7L0J6"/>
<keyword evidence="6" id="KW-0998">Cell outer membrane</keyword>